<proteinExistence type="predicted"/>
<evidence type="ECO:0000313" key="1">
    <source>
        <dbReference type="EMBL" id="JAE26572.1"/>
    </source>
</evidence>
<dbReference type="AlphaFoldDB" id="A0A0A9GQ26"/>
<name>A0A0A9GQ26_ARUDO</name>
<reference evidence="1" key="2">
    <citation type="journal article" date="2015" name="Data Brief">
        <title>Shoot transcriptome of the giant reed, Arundo donax.</title>
        <authorList>
            <person name="Barrero R.A."/>
            <person name="Guerrero F.D."/>
            <person name="Moolhuijzen P."/>
            <person name="Goolsby J.A."/>
            <person name="Tidwell J."/>
            <person name="Bellgard S.E."/>
            <person name="Bellgard M.I."/>
        </authorList>
    </citation>
    <scope>NUCLEOTIDE SEQUENCE</scope>
    <source>
        <tissue evidence="1">Shoot tissue taken approximately 20 cm above the soil surface</tissue>
    </source>
</reference>
<organism evidence="1">
    <name type="scientific">Arundo donax</name>
    <name type="common">Giant reed</name>
    <name type="synonym">Donax arundinaceus</name>
    <dbReference type="NCBI Taxonomy" id="35708"/>
    <lineage>
        <taxon>Eukaryota</taxon>
        <taxon>Viridiplantae</taxon>
        <taxon>Streptophyta</taxon>
        <taxon>Embryophyta</taxon>
        <taxon>Tracheophyta</taxon>
        <taxon>Spermatophyta</taxon>
        <taxon>Magnoliopsida</taxon>
        <taxon>Liliopsida</taxon>
        <taxon>Poales</taxon>
        <taxon>Poaceae</taxon>
        <taxon>PACMAD clade</taxon>
        <taxon>Arundinoideae</taxon>
        <taxon>Arundineae</taxon>
        <taxon>Arundo</taxon>
    </lineage>
</organism>
<dbReference type="EMBL" id="GBRH01171324">
    <property type="protein sequence ID" value="JAE26572.1"/>
    <property type="molecule type" value="Transcribed_RNA"/>
</dbReference>
<sequence length="40" mass="4444">MGEMVTGHDFISASGQAQGPLSLLPHRYSELFPLIYCYLT</sequence>
<protein>
    <submittedName>
        <fullName evidence="1">Uncharacterized protein</fullName>
    </submittedName>
</protein>
<accession>A0A0A9GQ26</accession>
<reference evidence="1" key="1">
    <citation type="submission" date="2014-09" db="EMBL/GenBank/DDBJ databases">
        <authorList>
            <person name="Magalhaes I.L.F."/>
            <person name="Oliveira U."/>
            <person name="Santos F.R."/>
            <person name="Vidigal T.H.D.A."/>
            <person name="Brescovit A.D."/>
            <person name="Santos A.J."/>
        </authorList>
    </citation>
    <scope>NUCLEOTIDE SEQUENCE</scope>
    <source>
        <tissue evidence="1">Shoot tissue taken approximately 20 cm above the soil surface</tissue>
    </source>
</reference>